<dbReference type="EMBL" id="BAABGX010000002">
    <property type="protein sequence ID" value="GAA4304938.1"/>
    <property type="molecule type" value="Genomic_DNA"/>
</dbReference>
<name>A0ABP8FIZ8_9BACT</name>
<dbReference type="SMART" id="SM00934">
    <property type="entry name" value="OMPdecase"/>
    <property type="match status" value="1"/>
</dbReference>
<evidence type="ECO:0000256" key="1">
    <source>
        <dbReference type="ARBA" id="ARBA00004861"/>
    </source>
</evidence>
<dbReference type="Gene3D" id="3.20.20.70">
    <property type="entry name" value="Aldolase class I"/>
    <property type="match status" value="1"/>
</dbReference>
<reference evidence="10" key="1">
    <citation type="journal article" date="2019" name="Int. J. Syst. Evol. Microbiol.">
        <title>The Global Catalogue of Microorganisms (GCM) 10K type strain sequencing project: providing services to taxonomists for standard genome sequencing and annotation.</title>
        <authorList>
            <consortium name="The Broad Institute Genomics Platform"/>
            <consortium name="The Broad Institute Genome Sequencing Center for Infectious Disease"/>
            <person name="Wu L."/>
            <person name="Ma J."/>
        </authorList>
    </citation>
    <scope>NUCLEOTIDE SEQUENCE [LARGE SCALE GENOMIC DNA]</scope>
    <source>
        <strain evidence="10">JCM 17917</strain>
    </source>
</reference>
<keyword evidence="5" id="KW-0456">Lyase</keyword>
<sequence>MFVKGSCCKAGAFSFLGYFQQNKPKTVRFVHHNLVTIPMTRQQLFEQIQRKRSYLCIGLDTDLKKIPQHLLQHEDPIFEFNRQIIEATSDLCVAYKPNIAFYEAHGPKGWVSLQKTLEAIPEDVFSIADAKRGDIGNTSELYARAFFEQMHFDSITVAPYMGADSVTPFLQFPDKWVILLALTSNEGSKDFQFSSVVAQGEEHFLFEKVLLRSQEWGTPENMMYVVGATRCDYIERVREIAPDNFLLVPGVGAQGGSLAEISKYGMNSHCGLLVNSSRQIIYASQGEDFAEKARTAALAVQQEMDRYLNEYIPS</sequence>
<evidence type="ECO:0000256" key="3">
    <source>
        <dbReference type="ARBA" id="ARBA00022793"/>
    </source>
</evidence>
<proteinExistence type="inferred from homology"/>
<evidence type="ECO:0000313" key="10">
    <source>
        <dbReference type="Proteomes" id="UP001501844"/>
    </source>
</evidence>
<dbReference type="InterPro" id="IPR011060">
    <property type="entry name" value="RibuloseP-bd_barrel"/>
</dbReference>
<evidence type="ECO:0000259" key="8">
    <source>
        <dbReference type="SMART" id="SM00934"/>
    </source>
</evidence>
<dbReference type="CDD" id="cd04725">
    <property type="entry name" value="OMP_decarboxylase_like"/>
    <property type="match status" value="1"/>
</dbReference>
<dbReference type="PANTHER" id="PTHR43375">
    <property type="entry name" value="OROTIDINE 5'-PHOSPHATE DECARBOXYLASE"/>
    <property type="match status" value="1"/>
</dbReference>
<dbReference type="EC" id="4.1.1.23" evidence="7"/>
<dbReference type="SUPFAM" id="SSF51366">
    <property type="entry name" value="Ribulose-phoshate binding barrel"/>
    <property type="match status" value="1"/>
</dbReference>
<protein>
    <recommendedName>
        <fullName evidence="7">Orotidine-5'-phosphate decarboxylase</fullName>
        <ecNumber evidence="7">4.1.1.23</ecNumber>
    </recommendedName>
</protein>
<dbReference type="Pfam" id="PF00215">
    <property type="entry name" value="OMPdecase"/>
    <property type="match status" value="1"/>
</dbReference>
<dbReference type="Proteomes" id="UP001501844">
    <property type="component" value="Unassembled WGS sequence"/>
</dbReference>
<gene>
    <name evidence="9" type="primary">pyrF</name>
    <name evidence="9" type="ORF">GCM10023183_18640</name>
</gene>
<dbReference type="InterPro" id="IPR001754">
    <property type="entry name" value="OMPdeCOase_dom"/>
</dbReference>
<dbReference type="PANTHER" id="PTHR43375:SF1">
    <property type="entry name" value="OROTIDINE 5'-PHOSPHATE DECARBOXYLASE"/>
    <property type="match status" value="1"/>
</dbReference>
<keyword evidence="4" id="KW-0665">Pyrimidine biosynthesis</keyword>
<comment type="pathway">
    <text evidence="1">Pyrimidine metabolism; UMP biosynthesis via de novo pathway; UMP from orotate: step 2/2.</text>
</comment>
<evidence type="ECO:0000256" key="7">
    <source>
        <dbReference type="NCBIfam" id="TIGR02127"/>
    </source>
</evidence>
<keyword evidence="10" id="KW-1185">Reference proteome</keyword>
<feature type="domain" description="Orotidine 5'-phosphate decarboxylase" evidence="8">
    <location>
        <begin position="54"/>
        <end position="293"/>
    </location>
</feature>
<evidence type="ECO:0000256" key="2">
    <source>
        <dbReference type="ARBA" id="ARBA00008847"/>
    </source>
</evidence>
<comment type="caution">
    <text evidence="9">The sequence shown here is derived from an EMBL/GenBank/DDBJ whole genome shotgun (WGS) entry which is preliminary data.</text>
</comment>
<organism evidence="9 10">
    <name type="scientific">Nibribacter koreensis</name>
    <dbReference type="NCBI Taxonomy" id="1084519"/>
    <lineage>
        <taxon>Bacteria</taxon>
        <taxon>Pseudomonadati</taxon>
        <taxon>Bacteroidota</taxon>
        <taxon>Cytophagia</taxon>
        <taxon>Cytophagales</taxon>
        <taxon>Hymenobacteraceae</taxon>
        <taxon>Nibribacter</taxon>
    </lineage>
</organism>
<evidence type="ECO:0000256" key="4">
    <source>
        <dbReference type="ARBA" id="ARBA00022975"/>
    </source>
</evidence>
<comment type="catalytic activity">
    <reaction evidence="6">
        <text>orotidine 5'-phosphate + H(+) = UMP + CO2</text>
        <dbReference type="Rhea" id="RHEA:11596"/>
        <dbReference type="ChEBI" id="CHEBI:15378"/>
        <dbReference type="ChEBI" id="CHEBI:16526"/>
        <dbReference type="ChEBI" id="CHEBI:57538"/>
        <dbReference type="ChEBI" id="CHEBI:57865"/>
        <dbReference type="EC" id="4.1.1.23"/>
    </reaction>
</comment>
<comment type="similarity">
    <text evidence="2">Belongs to the OMP decarboxylase family. Type 2 subfamily.</text>
</comment>
<keyword evidence="3" id="KW-0210">Decarboxylase</keyword>
<dbReference type="InterPro" id="IPR013785">
    <property type="entry name" value="Aldolase_TIM"/>
</dbReference>
<evidence type="ECO:0000313" key="9">
    <source>
        <dbReference type="EMBL" id="GAA4304938.1"/>
    </source>
</evidence>
<evidence type="ECO:0000256" key="6">
    <source>
        <dbReference type="ARBA" id="ARBA00049157"/>
    </source>
</evidence>
<dbReference type="NCBIfam" id="TIGR02127">
    <property type="entry name" value="pyrF_sub2"/>
    <property type="match status" value="1"/>
</dbReference>
<evidence type="ECO:0000256" key="5">
    <source>
        <dbReference type="ARBA" id="ARBA00023239"/>
    </source>
</evidence>
<dbReference type="InterPro" id="IPR011995">
    <property type="entry name" value="OMPdecase_type-2"/>
</dbReference>
<accession>A0ABP8FIZ8</accession>